<sequence length="71" mass="8155">MEQPQAIQETLRAVALGGFLTASTLIIGINFKVFNNIFKENAHKYWWLFLVSAVIPVAVVLFIFSFFFERT</sequence>
<keyword evidence="1" id="KW-0472">Membrane</keyword>
<protein>
    <submittedName>
        <fullName evidence="2">Uncharacterized protein</fullName>
    </submittedName>
</protein>
<dbReference type="AlphaFoldDB" id="A0A1F7XLN2"/>
<evidence type="ECO:0000313" key="3">
    <source>
        <dbReference type="Proteomes" id="UP000177382"/>
    </source>
</evidence>
<feature type="transmembrane region" description="Helical" evidence="1">
    <location>
        <begin position="45"/>
        <end position="68"/>
    </location>
</feature>
<organism evidence="2 3">
    <name type="scientific">Candidatus Woesebacteria bacterium RBG_16_42_24</name>
    <dbReference type="NCBI Taxonomy" id="1802485"/>
    <lineage>
        <taxon>Bacteria</taxon>
        <taxon>Candidatus Woeseibacteriota</taxon>
    </lineage>
</organism>
<comment type="caution">
    <text evidence="2">The sequence shown here is derived from an EMBL/GenBank/DDBJ whole genome shotgun (WGS) entry which is preliminary data.</text>
</comment>
<keyword evidence="1" id="KW-1133">Transmembrane helix</keyword>
<evidence type="ECO:0000313" key="2">
    <source>
        <dbReference type="EMBL" id="OGM15984.1"/>
    </source>
</evidence>
<gene>
    <name evidence="2" type="ORF">A2V97_04435</name>
</gene>
<dbReference type="STRING" id="1802485.A2V97_04435"/>
<name>A0A1F7XLN2_9BACT</name>
<evidence type="ECO:0000256" key="1">
    <source>
        <dbReference type="SAM" id="Phobius"/>
    </source>
</evidence>
<dbReference type="EMBL" id="MGFX01000001">
    <property type="protein sequence ID" value="OGM15984.1"/>
    <property type="molecule type" value="Genomic_DNA"/>
</dbReference>
<reference evidence="2 3" key="1">
    <citation type="journal article" date="2016" name="Nat. Commun.">
        <title>Thousands of microbial genomes shed light on interconnected biogeochemical processes in an aquifer system.</title>
        <authorList>
            <person name="Anantharaman K."/>
            <person name="Brown C.T."/>
            <person name="Hug L.A."/>
            <person name="Sharon I."/>
            <person name="Castelle C.J."/>
            <person name="Probst A.J."/>
            <person name="Thomas B.C."/>
            <person name="Singh A."/>
            <person name="Wilkins M.J."/>
            <person name="Karaoz U."/>
            <person name="Brodie E.L."/>
            <person name="Williams K.H."/>
            <person name="Hubbard S.S."/>
            <person name="Banfield J.F."/>
        </authorList>
    </citation>
    <scope>NUCLEOTIDE SEQUENCE [LARGE SCALE GENOMIC DNA]</scope>
</reference>
<feature type="transmembrane region" description="Helical" evidence="1">
    <location>
        <begin position="12"/>
        <end position="33"/>
    </location>
</feature>
<keyword evidence="1" id="KW-0812">Transmembrane</keyword>
<accession>A0A1F7XLN2</accession>
<proteinExistence type="predicted"/>
<dbReference type="Proteomes" id="UP000177382">
    <property type="component" value="Unassembled WGS sequence"/>
</dbReference>